<evidence type="ECO:0000313" key="2">
    <source>
        <dbReference type="Proteomes" id="UP000176300"/>
    </source>
</evidence>
<organism evidence="1 2">
    <name type="scientific">Candidatus Magasanikbacteria bacterium RIFOXYB1_FULL_40_15</name>
    <dbReference type="NCBI Taxonomy" id="1798697"/>
    <lineage>
        <taxon>Bacteria</taxon>
        <taxon>Candidatus Magasanikiibacteriota</taxon>
    </lineage>
</organism>
<dbReference type="AlphaFoldDB" id="A0A1F6NHD1"/>
<name>A0A1F6NHD1_9BACT</name>
<proteinExistence type="predicted"/>
<comment type="caution">
    <text evidence="1">The sequence shown here is derived from an EMBL/GenBank/DDBJ whole genome shotgun (WGS) entry which is preliminary data.</text>
</comment>
<sequence length="103" mass="11570">MINEEQINENIISILGIESLPDEKKINILKKLNELVQKRIALSILKKLDAGEKEKFVEATTNNNEVEIKAILDGNSIDMAGLIEDEVVKLKEEVKDKVEELGV</sequence>
<protein>
    <submittedName>
        <fullName evidence="1">Uncharacterized protein</fullName>
    </submittedName>
</protein>
<reference evidence="1 2" key="1">
    <citation type="journal article" date="2016" name="Nat. Commun.">
        <title>Thousands of microbial genomes shed light on interconnected biogeochemical processes in an aquifer system.</title>
        <authorList>
            <person name="Anantharaman K."/>
            <person name="Brown C.T."/>
            <person name="Hug L.A."/>
            <person name="Sharon I."/>
            <person name="Castelle C.J."/>
            <person name="Probst A.J."/>
            <person name="Thomas B.C."/>
            <person name="Singh A."/>
            <person name="Wilkins M.J."/>
            <person name="Karaoz U."/>
            <person name="Brodie E.L."/>
            <person name="Williams K.H."/>
            <person name="Hubbard S.S."/>
            <person name="Banfield J.F."/>
        </authorList>
    </citation>
    <scope>NUCLEOTIDE SEQUENCE [LARGE SCALE GENOMIC DNA]</scope>
</reference>
<gene>
    <name evidence="1" type="ORF">A2373_03950</name>
</gene>
<dbReference type="EMBL" id="MFQS01000012">
    <property type="protein sequence ID" value="OGH83456.1"/>
    <property type="molecule type" value="Genomic_DNA"/>
</dbReference>
<dbReference type="Proteomes" id="UP000176300">
    <property type="component" value="Unassembled WGS sequence"/>
</dbReference>
<dbReference type="STRING" id="1798697.A2373_03950"/>
<accession>A0A1F6NHD1</accession>
<evidence type="ECO:0000313" key="1">
    <source>
        <dbReference type="EMBL" id="OGH83456.1"/>
    </source>
</evidence>